<dbReference type="GO" id="GO:0016791">
    <property type="term" value="F:phosphatase activity"/>
    <property type="evidence" value="ECO:0007669"/>
    <property type="project" value="TreeGrafter"/>
</dbReference>
<protein>
    <recommendedName>
        <fullName evidence="1">Calcineurin-like phosphoesterase domain-containing protein</fullName>
    </recommendedName>
</protein>
<sequence length="239" mass="27454">MKRKLIIGDIHGYFHVLKQLLEKINYRPIQDQIIFIGDYISRGPDSLKVVSEIKRMVEEEDAIALMGNHEYSLIEFLDSRNPSFDLFFLHQMGGMNAIESFLQGVDDSVFNDIELVKRTLKVERKEEIDFINHLPYYFEDEGHIFVHAGVCPRNWRETTPSDFVWIGEDFIESPTGIDKVVVFGHTPTSRIKSNTEPNQIWYSTEGDKIGIDGGCGYSGGQLNALEINTEGYRNHFVKC</sequence>
<dbReference type="KEGG" id="bfm:BP422_02395"/>
<dbReference type="PANTHER" id="PTHR42850">
    <property type="entry name" value="METALLOPHOSPHOESTERASE"/>
    <property type="match status" value="1"/>
</dbReference>
<dbReference type="Pfam" id="PF00149">
    <property type="entry name" value="Metallophos"/>
    <property type="match status" value="1"/>
</dbReference>
<evidence type="ECO:0000259" key="1">
    <source>
        <dbReference type="Pfam" id="PF00149"/>
    </source>
</evidence>
<dbReference type="InterPro" id="IPR029052">
    <property type="entry name" value="Metallo-depent_PP-like"/>
</dbReference>
<accession>A0A220MBX1</accession>
<dbReference type="InterPro" id="IPR050126">
    <property type="entry name" value="Ap4A_hydrolase"/>
</dbReference>
<dbReference type="Gene3D" id="3.60.21.10">
    <property type="match status" value="1"/>
</dbReference>
<dbReference type="Proteomes" id="UP000197781">
    <property type="component" value="Chromosome"/>
</dbReference>
<dbReference type="SUPFAM" id="SSF56300">
    <property type="entry name" value="Metallo-dependent phosphatases"/>
    <property type="match status" value="1"/>
</dbReference>
<evidence type="ECO:0000313" key="2">
    <source>
        <dbReference type="EMBL" id="ASJ52495.1"/>
    </source>
</evidence>
<dbReference type="AlphaFoldDB" id="A0A220MBX1"/>
<dbReference type="InterPro" id="IPR004843">
    <property type="entry name" value="Calcineurin-like_PHP"/>
</dbReference>
<reference evidence="2 3" key="1">
    <citation type="submission" date="2016-11" db="EMBL/GenBank/DDBJ databases">
        <authorList>
            <person name="Jaros S."/>
            <person name="Januszkiewicz K."/>
            <person name="Wedrychowicz H."/>
        </authorList>
    </citation>
    <scope>NUCLEOTIDE SEQUENCE [LARGE SCALE GENOMIC DNA]</scope>
    <source>
        <strain evidence="2 3">NF2</strain>
    </source>
</reference>
<gene>
    <name evidence="2" type="ORF">BP422_02395</name>
</gene>
<dbReference type="RefSeq" id="WP_088906394.1">
    <property type="nucleotide sequence ID" value="NZ_CP018145.1"/>
</dbReference>
<organism evidence="2 3">
    <name type="scientific">Brevibacillus formosus</name>
    <dbReference type="NCBI Taxonomy" id="54913"/>
    <lineage>
        <taxon>Bacteria</taxon>
        <taxon>Bacillati</taxon>
        <taxon>Bacillota</taxon>
        <taxon>Bacilli</taxon>
        <taxon>Bacillales</taxon>
        <taxon>Paenibacillaceae</taxon>
        <taxon>Brevibacillus</taxon>
    </lineage>
</organism>
<evidence type="ECO:0000313" key="3">
    <source>
        <dbReference type="Proteomes" id="UP000197781"/>
    </source>
</evidence>
<dbReference type="GO" id="GO:0005737">
    <property type="term" value="C:cytoplasm"/>
    <property type="evidence" value="ECO:0007669"/>
    <property type="project" value="TreeGrafter"/>
</dbReference>
<name>A0A220MBX1_9BACL</name>
<feature type="domain" description="Calcineurin-like phosphoesterase" evidence="1">
    <location>
        <begin position="5"/>
        <end position="194"/>
    </location>
</feature>
<dbReference type="EMBL" id="CP018145">
    <property type="protein sequence ID" value="ASJ52495.1"/>
    <property type="molecule type" value="Genomic_DNA"/>
</dbReference>
<dbReference type="GO" id="GO:0008803">
    <property type="term" value="F:bis(5'-nucleosyl)-tetraphosphatase (symmetrical) activity"/>
    <property type="evidence" value="ECO:0007669"/>
    <property type="project" value="TreeGrafter"/>
</dbReference>
<proteinExistence type="predicted"/>
<dbReference type="PANTHER" id="PTHR42850:SF4">
    <property type="entry name" value="ZINC-DEPENDENT ENDOPOLYPHOSPHATASE"/>
    <property type="match status" value="1"/>
</dbReference>
<dbReference type="GO" id="GO:0110154">
    <property type="term" value="P:RNA decapping"/>
    <property type="evidence" value="ECO:0007669"/>
    <property type="project" value="TreeGrafter"/>
</dbReference>